<organism evidence="7">
    <name type="scientific">Thermomicrobium roseum</name>
    <dbReference type="NCBI Taxonomy" id="500"/>
    <lineage>
        <taxon>Bacteria</taxon>
        <taxon>Pseudomonadati</taxon>
        <taxon>Thermomicrobiota</taxon>
        <taxon>Thermomicrobia</taxon>
        <taxon>Thermomicrobiales</taxon>
        <taxon>Thermomicrobiaceae</taxon>
        <taxon>Thermomicrobium</taxon>
    </lineage>
</organism>
<dbReference type="GO" id="GO:0005886">
    <property type="term" value="C:plasma membrane"/>
    <property type="evidence" value="ECO:0007669"/>
    <property type="project" value="UniProtKB-SubCell"/>
</dbReference>
<keyword evidence="2" id="KW-1003">Cell membrane</keyword>
<dbReference type="Pfam" id="PF02653">
    <property type="entry name" value="BPD_transp_2"/>
    <property type="match status" value="1"/>
</dbReference>
<evidence type="ECO:0000256" key="5">
    <source>
        <dbReference type="ARBA" id="ARBA00023136"/>
    </source>
</evidence>
<dbReference type="PANTHER" id="PTHR32196">
    <property type="entry name" value="ABC TRANSPORTER PERMEASE PROTEIN YPHD-RELATED-RELATED"/>
    <property type="match status" value="1"/>
</dbReference>
<keyword evidence="5 6" id="KW-0472">Membrane</keyword>
<dbReference type="GO" id="GO:0022857">
    <property type="term" value="F:transmembrane transporter activity"/>
    <property type="evidence" value="ECO:0007669"/>
    <property type="project" value="InterPro"/>
</dbReference>
<name>A0A7C1X4G1_THERO</name>
<dbReference type="AlphaFoldDB" id="A0A7C1X4G1"/>
<comment type="subcellular location">
    <subcellularLocation>
        <location evidence="1">Cell membrane</location>
        <topology evidence="1">Multi-pass membrane protein</topology>
    </subcellularLocation>
</comment>
<feature type="transmembrane region" description="Helical" evidence="6">
    <location>
        <begin position="273"/>
        <end position="292"/>
    </location>
</feature>
<feature type="transmembrane region" description="Helical" evidence="6">
    <location>
        <begin position="222"/>
        <end position="241"/>
    </location>
</feature>
<protein>
    <submittedName>
        <fullName evidence="7">ABC transporter permease</fullName>
    </submittedName>
</protein>
<evidence type="ECO:0000256" key="4">
    <source>
        <dbReference type="ARBA" id="ARBA00022989"/>
    </source>
</evidence>
<reference evidence="7" key="1">
    <citation type="journal article" date="2020" name="mSystems">
        <title>Genome- and Community-Level Interaction Insights into Carbon Utilization and Element Cycling Functions of Hydrothermarchaeota in Hydrothermal Sediment.</title>
        <authorList>
            <person name="Zhou Z."/>
            <person name="Liu Y."/>
            <person name="Xu W."/>
            <person name="Pan J."/>
            <person name="Luo Z.H."/>
            <person name="Li M."/>
        </authorList>
    </citation>
    <scope>NUCLEOTIDE SEQUENCE [LARGE SCALE GENOMIC DNA]</scope>
    <source>
        <strain evidence="7">SpSt-222</strain>
    </source>
</reference>
<accession>A0A7C1X4G1</accession>
<dbReference type="PANTHER" id="PTHR32196:SF72">
    <property type="entry name" value="RIBOSE IMPORT PERMEASE PROTEIN RBSC"/>
    <property type="match status" value="1"/>
</dbReference>
<feature type="transmembrane region" description="Helical" evidence="6">
    <location>
        <begin position="102"/>
        <end position="120"/>
    </location>
</feature>
<dbReference type="CDD" id="cd06579">
    <property type="entry name" value="TM_PBP1_transp_AraH_like"/>
    <property type="match status" value="1"/>
</dbReference>
<feature type="transmembrane region" description="Helical" evidence="6">
    <location>
        <begin position="248"/>
        <end position="267"/>
    </location>
</feature>
<feature type="transmembrane region" description="Helical" evidence="6">
    <location>
        <begin position="24"/>
        <end position="42"/>
    </location>
</feature>
<feature type="transmembrane region" description="Helical" evidence="6">
    <location>
        <begin position="140"/>
        <end position="173"/>
    </location>
</feature>
<evidence type="ECO:0000313" key="7">
    <source>
        <dbReference type="EMBL" id="HEF64173.1"/>
    </source>
</evidence>
<proteinExistence type="predicted"/>
<keyword evidence="4 6" id="KW-1133">Transmembrane helix</keyword>
<feature type="transmembrane region" description="Helical" evidence="6">
    <location>
        <begin position="194"/>
        <end position="216"/>
    </location>
</feature>
<comment type="caution">
    <text evidence="7">The sequence shown here is derived from an EMBL/GenBank/DDBJ whole genome shotgun (WGS) entry which is preliminary data.</text>
</comment>
<evidence type="ECO:0000256" key="2">
    <source>
        <dbReference type="ARBA" id="ARBA00022475"/>
    </source>
</evidence>
<keyword evidence="3 6" id="KW-0812">Transmembrane</keyword>
<feature type="transmembrane region" description="Helical" evidence="6">
    <location>
        <begin position="49"/>
        <end position="66"/>
    </location>
</feature>
<evidence type="ECO:0000256" key="6">
    <source>
        <dbReference type="SAM" id="Phobius"/>
    </source>
</evidence>
<dbReference type="InterPro" id="IPR001851">
    <property type="entry name" value="ABC_transp_permease"/>
</dbReference>
<sequence>MLVLGAFLSVTTDAFLTTGNLFGVARAFSLTAIVAIGQTMVILTGGIDLSVGSVLALAGLSTGMLLERGVPLPVAMLAGLGVGALVGLVNGLLITRVGLPPFIATLGTLSIGRGLVYVLTKGYPVTVPYDYQAFVWLGQGYIWIIPVPVVIMVVLTLLGTIFLGFTTYGRYIYAVGGNPEAARLAGIPVERVKLLVYVLCSTLAALAGLILVARLVSAQPSAGLGFELPVIAAAIIGGTSLMGGEGTVLGAVLGAAIMGVLENGMVLLGVSTYAQQAVTGTVIVLAVALDIWQKRRRARVRRARG</sequence>
<gene>
    <name evidence="7" type="ORF">ENP47_00950</name>
</gene>
<evidence type="ECO:0000256" key="1">
    <source>
        <dbReference type="ARBA" id="ARBA00004651"/>
    </source>
</evidence>
<dbReference type="EMBL" id="DSJL01000001">
    <property type="protein sequence ID" value="HEF64173.1"/>
    <property type="molecule type" value="Genomic_DNA"/>
</dbReference>
<evidence type="ECO:0000256" key="3">
    <source>
        <dbReference type="ARBA" id="ARBA00022692"/>
    </source>
</evidence>
<feature type="transmembrane region" description="Helical" evidence="6">
    <location>
        <begin position="72"/>
        <end position="95"/>
    </location>
</feature>